<evidence type="ECO:0000256" key="8">
    <source>
        <dbReference type="SAM" id="Phobius"/>
    </source>
</evidence>
<keyword evidence="5 8" id="KW-1133">Transmembrane helix</keyword>
<feature type="transmembrane region" description="Helical" evidence="8">
    <location>
        <begin position="541"/>
        <end position="559"/>
    </location>
</feature>
<comment type="subcellular location">
    <subcellularLocation>
        <location evidence="1">Cell membrane</location>
        <topology evidence="1">Multi-pass membrane protein</topology>
    </subcellularLocation>
</comment>
<evidence type="ECO:0000259" key="9">
    <source>
        <dbReference type="Pfam" id="PF00924"/>
    </source>
</evidence>
<sequence>MINAIRVFVATVLLWSSTVLLWAQTDLPDYAEWQNLAERANAAVEAGRASDAAFEALRTQLVDWRDTFDQARGTNTNAIEIVSAQLDALGPEPEGGEPAEIATQRQSLNASLSVLRAPVQTAEVAYTEADGLIGGIDSILRARQSEALLQRGAVPLNPANWPEATRDSLGSLRNTMNEVTSAWGNDNQFAEFQNNLPEVLFLLVLAFLLLARGRDWFVNLAQSIQVGSATLGRWLAASAVSLGQIFVPLAGLWALIAAVQATGLVGLRGDVILSNLLWAGFLFLGSIWLGAQVFPRSLAVDPIVSLPLEQRGTGRFFASALGAVLAIEVLIGAIAGYDAWSDVTKAVIYFPIFVLLGVIFWRLAHLLRQHRIDREDVSYGDRLIALMGSVLFAVAIAGVAMAAIGYFNGALRLMIPTIITLQVLAVVLVLQRVVMAVFSLAAGSAEDAKNSLIPVLIGVGLVVASLPILAMVWGARSADLLEVWISLRKGIQIGETQLSATDFFSFLLIFFAGFMLTRLLQGAMKNTILPRTRMDIGGQNAVVSGLGYIGIFIAALVAINTTGLDLSSIALVAGALSVGIGFGLQNVVSNFVSGIILLIERPVSEGDWIEVNGNMGYVRNISVRSTRIETFDRTDVIVPNADLVSGTVTNFTRGNTVGRVIVPVGVAYGTDPRRIEEILLEIAKAHPMVLPHPAPAVVFQGFGASSLDFEIRAILRDVNWKLTVKSEMNYEIAKRFMDEGIEIPFAQTDIWLRNPEALRPNENTKPSAPKDDKEEPST</sequence>
<evidence type="ECO:0000256" key="4">
    <source>
        <dbReference type="ARBA" id="ARBA00022692"/>
    </source>
</evidence>
<keyword evidence="6 8" id="KW-0472">Membrane</keyword>
<dbReference type="SUPFAM" id="SSF82689">
    <property type="entry name" value="Mechanosensitive channel protein MscS (YggB), C-terminal domain"/>
    <property type="match status" value="1"/>
</dbReference>
<feature type="compositionally biased region" description="Basic and acidic residues" evidence="7">
    <location>
        <begin position="768"/>
        <end position="778"/>
    </location>
</feature>
<dbReference type="InterPro" id="IPR006685">
    <property type="entry name" value="MscS_channel_2nd"/>
</dbReference>
<dbReference type="PANTHER" id="PTHR30347:SF1">
    <property type="entry name" value="MECHANOSENSITIVE CHANNEL MSCK"/>
    <property type="match status" value="1"/>
</dbReference>
<proteinExistence type="inferred from homology"/>
<dbReference type="InterPro" id="IPR022249">
    <property type="entry name" value="DUF3772"/>
</dbReference>
<evidence type="ECO:0000256" key="2">
    <source>
        <dbReference type="ARBA" id="ARBA00008017"/>
    </source>
</evidence>
<dbReference type="Pfam" id="PF12607">
    <property type="entry name" value="DUF3772"/>
    <property type="match status" value="1"/>
</dbReference>
<feature type="transmembrane region" description="Helical" evidence="8">
    <location>
        <begin position="413"/>
        <end position="440"/>
    </location>
</feature>
<evidence type="ECO:0000256" key="5">
    <source>
        <dbReference type="ARBA" id="ARBA00022989"/>
    </source>
</evidence>
<organism evidence="12 13">
    <name type="scientific">Cognatishimia activa</name>
    <dbReference type="NCBI Taxonomy" id="1715691"/>
    <lineage>
        <taxon>Bacteria</taxon>
        <taxon>Pseudomonadati</taxon>
        <taxon>Pseudomonadota</taxon>
        <taxon>Alphaproteobacteria</taxon>
        <taxon>Rhodobacterales</taxon>
        <taxon>Paracoccaceae</taxon>
        <taxon>Cognatishimia</taxon>
    </lineage>
</organism>
<dbReference type="InterPro" id="IPR011066">
    <property type="entry name" value="MscS_channel_C_sf"/>
</dbReference>
<evidence type="ECO:0000256" key="7">
    <source>
        <dbReference type="SAM" id="MobiDB-lite"/>
    </source>
</evidence>
<dbReference type="Gene3D" id="1.10.287.1260">
    <property type="match status" value="1"/>
</dbReference>
<keyword evidence="3" id="KW-1003">Cell membrane</keyword>
<evidence type="ECO:0000313" key="12">
    <source>
        <dbReference type="EMBL" id="CUK27254.1"/>
    </source>
</evidence>
<dbReference type="GO" id="GO:0005886">
    <property type="term" value="C:plasma membrane"/>
    <property type="evidence" value="ECO:0007669"/>
    <property type="project" value="UniProtKB-SubCell"/>
</dbReference>
<dbReference type="Pfam" id="PF21082">
    <property type="entry name" value="MS_channel_3rd"/>
    <property type="match status" value="1"/>
</dbReference>
<name>A0A0P1IUN3_9RHOB</name>
<feature type="domain" description="Mechanosensitive ion channel MscS C-terminal" evidence="11">
    <location>
        <begin position="661"/>
        <end position="743"/>
    </location>
</feature>
<dbReference type="InterPro" id="IPR023408">
    <property type="entry name" value="MscS_beta-dom_sf"/>
</dbReference>
<comment type="similarity">
    <text evidence="2">Belongs to the MscS (TC 1.A.23) family.</text>
</comment>
<evidence type="ECO:0000259" key="11">
    <source>
        <dbReference type="Pfam" id="PF21082"/>
    </source>
</evidence>
<dbReference type="EMBL" id="CYUE01000021">
    <property type="protein sequence ID" value="CUK27254.1"/>
    <property type="molecule type" value="Genomic_DNA"/>
</dbReference>
<evidence type="ECO:0000313" key="13">
    <source>
        <dbReference type="Proteomes" id="UP000051184"/>
    </source>
</evidence>
<protein>
    <submittedName>
        <fullName evidence="12">Potassium efflux system KefA</fullName>
    </submittedName>
</protein>
<feature type="transmembrane region" description="Helical" evidence="8">
    <location>
        <begin position="276"/>
        <end position="295"/>
    </location>
</feature>
<dbReference type="InterPro" id="IPR011014">
    <property type="entry name" value="MscS_channel_TM-2"/>
</dbReference>
<evidence type="ECO:0000256" key="6">
    <source>
        <dbReference type="ARBA" id="ARBA00023136"/>
    </source>
</evidence>
<dbReference type="Pfam" id="PF00924">
    <property type="entry name" value="MS_channel_2nd"/>
    <property type="match status" value="1"/>
</dbReference>
<accession>A0A0P1IUN3</accession>
<dbReference type="Gene3D" id="3.30.70.100">
    <property type="match status" value="1"/>
</dbReference>
<gene>
    <name evidence="12" type="primary">kefA_2</name>
    <name evidence="12" type="ORF">TA5114_03082</name>
</gene>
<dbReference type="RefSeq" id="WP_058316138.1">
    <property type="nucleotide sequence ID" value="NZ_CYTO01000024.1"/>
</dbReference>
<dbReference type="InterPro" id="IPR049278">
    <property type="entry name" value="MS_channel_C"/>
</dbReference>
<dbReference type="SUPFAM" id="SSF50182">
    <property type="entry name" value="Sm-like ribonucleoproteins"/>
    <property type="match status" value="1"/>
</dbReference>
<keyword evidence="4 8" id="KW-0812">Transmembrane</keyword>
<feature type="transmembrane region" description="Helical" evidence="8">
    <location>
        <begin position="316"/>
        <end position="340"/>
    </location>
</feature>
<dbReference type="OrthoDB" id="9799209at2"/>
<keyword evidence="13" id="KW-1185">Reference proteome</keyword>
<feature type="transmembrane region" description="Helical" evidence="8">
    <location>
        <begin position="346"/>
        <end position="364"/>
    </location>
</feature>
<dbReference type="Gene3D" id="2.30.30.60">
    <property type="match status" value="1"/>
</dbReference>
<feature type="transmembrane region" description="Helical" evidence="8">
    <location>
        <begin position="452"/>
        <end position="474"/>
    </location>
</feature>
<dbReference type="InterPro" id="IPR010920">
    <property type="entry name" value="LSM_dom_sf"/>
</dbReference>
<feature type="transmembrane region" description="Helical" evidence="8">
    <location>
        <begin position="196"/>
        <end position="213"/>
    </location>
</feature>
<feature type="domain" description="Mechanosensitive ion channel MscS" evidence="9">
    <location>
        <begin position="586"/>
        <end position="653"/>
    </location>
</feature>
<feature type="transmembrane region" description="Helical" evidence="8">
    <location>
        <begin position="234"/>
        <end position="256"/>
    </location>
</feature>
<dbReference type="STRING" id="1715691.TA5113_02903"/>
<feature type="transmembrane region" description="Helical" evidence="8">
    <location>
        <begin position="571"/>
        <end position="599"/>
    </location>
</feature>
<feature type="domain" description="DUF3772" evidence="10">
    <location>
        <begin position="121"/>
        <end position="174"/>
    </location>
</feature>
<dbReference type="Proteomes" id="UP000051184">
    <property type="component" value="Unassembled WGS sequence"/>
</dbReference>
<evidence type="ECO:0000256" key="3">
    <source>
        <dbReference type="ARBA" id="ARBA00022475"/>
    </source>
</evidence>
<evidence type="ECO:0000259" key="10">
    <source>
        <dbReference type="Pfam" id="PF12607"/>
    </source>
</evidence>
<dbReference type="GO" id="GO:0008381">
    <property type="term" value="F:mechanosensitive monoatomic ion channel activity"/>
    <property type="evidence" value="ECO:0007669"/>
    <property type="project" value="UniProtKB-ARBA"/>
</dbReference>
<dbReference type="SUPFAM" id="SSF82861">
    <property type="entry name" value="Mechanosensitive channel protein MscS (YggB), transmembrane region"/>
    <property type="match status" value="1"/>
</dbReference>
<feature type="transmembrane region" description="Helical" evidence="8">
    <location>
        <begin position="384"/>
        <end position="407"/>
    </location>
</feature>
<feature type="transmembrane region" description="Helical" evidence="8">
    <location>
        <begin position="503"/>
        <end position="520"/>
    </location>
</feature>
<reference evidence="13" key="1">
    <citation type="submission" date="2015-09" db="EMBL/GenBank/DDBJ databases">
        <authorList>
            <person name="Rodrigo-Torres Lidia"/>
            <person name="Arahal R.David."/>
        </authorList>
    </citation>
    <scope>NUCLEOTIDE SEQUENCE [LARGE SCALE GENOMIC DNA]</scope>
    <source>
        <strain evidence="13">CECT 5114</strain>
    </source>
</reference>
<dbReference type="AlphaFoldDB" id="A0A0P1IUN3"/>
<evidence type="ECO:0000256" key="1">
    <source>
        <dbReference type="ARBA" id="ARBA00004651"/>
    </source>
</evidence>
<dbReference type="PANTHER" id="PTHR30347">
    <property type="entry name" value="POTASSIUM CHANNEL RELATED"/>
    <property type="match status" value="1"/>
</dbReference>
<dbReference type="InterPro" id="IPR052702">
    <property type="entry name" value="MscS-like_channel"/>
</dbReference>
<feature type="region of interest" description="Disordered" evidence="7">
    <location>
        <begin position="755"/>
        <end position="778"/>
    </location>
</feature>